<dbReference type="Proteomes" id="UP000066480">
    <property type="component" value="Chromosome"/>
</dbReference>
<reference evidence="3 4" key="1">
    <citation type="submission" date="2015-03" db="EMBL/GenBank/DDBJ databases">
        <title>Luteipulveratus halotolerans sp. nov., a novel actinobacterium (Dermacoccaceae) from Sarawak, Malaysia.</title>
        <authorList>
            <person name="Juboi H."/>
            <person name="Basik A."/>
            <person name="Shamsul S.S."/>
            <person name="Arnold P."/>
            <person name="Schmitt E.K."/>
            <person name="Sanglier J.-J."/>
            <person name="Yeo T."/>
        </authorList>
    </citation>
    <scope>NUCLEOTIDE SEQUENCE [LARGE SCALE GENOMIC DNA]</scope>
    <source>
        <strain evidence="3 4">MN07-A0370</strain>
    </source>
</reference>
<keyword evidence="2" id="KW-0812">Transmembrane</keyword>
<dbReference type="OrthoDB" id="4966302at2"/>
<evidence type="ECO:0000313" key="4">
    <source>
        <dbReference type="Proteomes" id="UP000066480"/>
    </source>
</evidence>
<accession>A0A0K1JDY7</accession>
<keyword evidence="2" id="KW-1133">Transmembrane helix</keyword>
<evidence type="ECO:0000256" key="2">
    <source>
        <dbReference type="SAM" id="Phobius"/>
    </source>
</evidence>
<evidence type="ECO:0000313" key="3">
    <source>
        <dbReference type="EMBL" id="AKU14921.1"/>
    </source>
</evidence>
<keyword evidence="4" id="KW-1185">Reference proteome</keyword>
<dbReference type="AlphaFoldDB" id="A0A0K1JDY7"/>
<feature type="transmembrane region" description="Helical" evidence="2">
    <location>
        <begin position="6"/>
        <end position="31"/>
    </location>
</feature>
<dbReference type="EMBL" id="CP011112">
    <property type="protein sequence ID" value="AKU14921.1"/>
    <property type="molecule type" value="Genomic_DNA"/>
</dbReference>
<gene>
    <name evidence="3" type="ORF">VV02_01985</name>
</gene>
<dbReference type="RefSeq" id="WP_052589481.1">
    <property type="nucleotide sequence ID" value="NZ_CP011112.1"/>
</dbReference>
<evidence type="ECO:0000256" key="1">
    <source>
        <dbReference type="SAM" id="MobiDB-lite"/>
    </source>
</evidence>
<feature type="region of interest" description="Disordered" evidence="1">
    <location>
        <begin position="171"/>
        <end position="194"/>
    </location>
</feature>
<dbReference type="KEGG" id="lmoi:VV02_01985"/>
<dbReference type="STRING" id="571913.VV02_01985"/>
<organism evidence="3 4">
    <name type="scientific">Luteipulveratus mongoliensis</name>
    <dbReference type="NCBI Taxonomy" id="571913"/>
    <lineage>
        <taxon>Bacteria</taxon>
        <taxon>Bacillati</taxon>
        <taxon>Actinomycetota</taxon>
        <taxon>Actinomycetes</taxon>
        <taxon>Micrococcales</taxon>
        <taxon>Dermacoccaceae</taxon>
        <taxon>Luteipulveratus</taxon>
    </lineage>
</organism>
<keyword evidence="2" id="KW-0472">Membrane</keyword>
<protein>
    <submittedName>
        <fullName evidence="3">Uncharacterized protein</fullName>
    </submittedName>
</protein>
<sequence length="194" mass="21396">MGDVTNWIGLVVNGGALAAAGAAGFAAWRTLKVEQARDRRTEDDRRREEPGKVNAWQAVRLDAKKHKHYGLVMANRGENPVRHVSVASREWVKDAYPKSQSSPVLHLATLPPGTYFFERLENVFGWDLGQSLDAVYGAVSPVMKADRLGIDELTFTDTTGQQWIRGRDGLLREVPESGQTDGGQFGDQRPDGAH</sequence>
<name>A0A0K1JDY7_9MICO</name>
<proteinExistence type="predicted"/>